<dbReference type="PROSITE" id="PS00188">
    <property type="entry name" value="BIOTIN"/>
    <property type="match status" value="1"/>
</dbReference>
<evidence type="ECO:0000256" key="1">
    <source>
        <dbReference type="ARBA" id="ARBA00023267"/>
    </source>
</evidence>
<organism evidence="3 4">
    <name type="scientific">Corallococcus sicarius</name>
    <dbReference type="NCBI Taxonomy" id="2316726"/>
    <lineage>
        <taxon>Bacteria</taxon>
        <taxon>Pseudomonadati</taxon>
        <taxon>Myxococcota</taxon>
        <taxon>Myxococcia</taxon>
        <taxon>Myxococcales</taxon>
        <taxon>Cystobacterineae</taxon>
        <taxon>Myxococcaceae</taxon>
        <taxon>Corallococcus</taxon>
    </lineage>
</organism>
<gene>
    <name evidence="3" type="ORF">D7X12_37920</name>
</gene>
<reference evidence="4" key="1">
    <citation type="submission" date="2018-09" db="EMBL/GenBank/DDBJ databases">
        <authorList>
            <person name="Livingstone P.G."/>
            <person name="Whitworth D.E."/>
        </authorList>
    </citation>
    <scope>NUCLEOTIDE SEQUENCE [LARGE SCALE GENOMIC DNA]</scope>
    <source>
        <strain evidence="4">CA040B</strain>
    </source>
</reference>
<feature type="domain" description="Lipoyl-binding" evidence="2">
    <location>
        <begin position="94"/>
        <end position="169"/>
    </location>
</feature>
<dbReference type="InterPro" id="IPR000089">
    <property type="entry name" value="Biotin_lipoyl"/>
</dbReference>
<dbReference type="CDD" id="cd06850">
    <property type="entry name" value="biotinyl_domain"/>
    <property type="match status" value="1"/>
</dbReference>
<dbReference type="PANTHER" id="PTHR45266:SF3">
    <property type="entry name" value="OXALOACETATE DECARBOXYLASE ALPHA CHAIN"/>
    <property type="match status" value="1"/>
</dbReference>
<evidence type="ECO:0000313" key="4">
    <source>
        <dbReference type="Proteomes" id="UP000273405"/>
    </source>
</evidence>
<dbReference type="AlphaFoldDB" id="A0A3A8MKU1"/>
<dbReference type="RefSeq" id="WP_120630052.1">
    <property type="nucleotide sequence ID" value="NZ_RAWG01000434.1"/>
</dbReference>
<dbReference type="Proteomes" id="UP000273405">
    <property type="component" value="Unassembled WGS sequence"/>
</dbReference>
<dbReference type="Gene3D" id="2.40.50.100">
    <property type="match status" value="1"/>
</dbReference>
<comment type="caution">
    <text evidence="3">The sequence shown here is derived from an EMBL/GenBank/DDBJ whole genome shotgun (WGS) entry which is preliminary data.</text>
</comment>
<evidence type="ECO:0000259" key="2">
    <source>
        <dbReference type="PROSITE" id="PS50968"/>
    </source>
</evidence>
<dbReference type="PROSITE" id="PS50968">
    <property type="entry name" value="BIOTINYL_LIPOYL"/>
    <property type="match status" value="1"/>
</dbReference>
<evidence type="ECO:0000313" key="3">
    <source>
        <dbReference type="EMBL" id="RKH31919.1"/>
    </source>
</evidence>
<sequence>MRYFTKQQGQKEAVPVDLESQGQGRYRLTLNGKTFQVDALSLEHGSLSLLVDGQSYNIEFEENGDEIGTLVRGQVNRTDVADERRLRMRAAAGGFTVEGRQVILAPMPGKVVKVLVKVGDEVTEGQGLVVVEAMKMENELKSPKAGKVTEVFAKEGTPVENNAKLVVVE</sequence>
<dbReference type="SUPFAM" id="SSF51230">
    <property type="entry name" value="Single hybrid motif"/>
    <property type="match status" value="1"/>
</dbReference>
<dbReference type="FunFam" id="2.40.50.100:FF:000003">
    <property type="entry name" value="Acetyl-CoA carboxylase biotin carboxyl carrier protein"/>
    <property type="match status" value="1"/>
</dbReference>
<protein>
    <submittedName>
        <fullName evidence="3">Biotin/lipoyl-binding protein</fullName>
    </submittedName>
</protein>
<dbReference type="InterPro" id="IPR011053">
    <property type="entry name" value="Single_hybrid_motif"/>
</dbReference>
<proteinExistence type="predicted"/>
<accession>A0A3A8MKU1</accession>
<name>A0A3A8MKU1_9BACT</name>
<dbReference type="InterPro" id="IPR001882">
    <property type="entry name" value="Biotin_BS"/>
</dbReference>
<keyword evidence="1" id="KW-0092">Biotin</keyword>
<keyword evidence="4" id="KW-1185">Reference proteome</keyword>
<dbReference type="InterPro" id="IPR050709">
    <property type="entry name" value="Biotin_Carboxyl_Carrier/Decarb"/>
</dbReference>
<dbReference type="Pfam" id="PF00364">
    <property type="entry name" value="Biotin_lipoyl"/>
    <property type="match status" value="1"/>
</dbReference>
<dbReference type="PANTHER" id="PTHR45266">
    <property type="entry name" value="OXALOACETATE DECARBOXYLASE ALPHA CHAIN"/>
    <property type="match status" value="1"/>
</dbReference>
<dbReference type="EMBL" id="RAWG01000434">
    <property type="protein sequence ID" value="RKH31919.1"/>
    <property type="molecule type" value="Genomic_DNA"/>
</dbReference>
<dbReference type="OrthoDB" id="9812676at2"/>